<name>G9WNK3_9FIRM</name>
<evidence type="ECO:0000313" key="3">
    <source>
        <dbReference type="Proteomes" id="UP000018461"/>
    </source>
</evidence>
<dbReference type="InterPro" id="IPR019657">
    <property type="entry name" value="ComFB"/>
</dbReference>
<accession>G9WNK3</accession>
<organism evidence="2 3">
    <name type="scientific">Oribacterium parvum ACB1</name>
    <dbReference type="NCBI Taxonomy" id="796943"/>
    <lineage>
        <taxon>Bacteria</taxon>
        <taxon>Bacillati</taxon>
        <taxon>Bacillota</taxon>
        <taxon>Clostridia</taxon>
        <taxon>Lachnospirales</taxon>
        <taxon>Lachnospiraceae</taxon>
        <taxon>Oribacterium</taxon>
    </lineage>
</organism>
<proteinExistence type="predicted"/>
<feature type="region of interest" description="Disordered" evidence="1">
    <location>
        <begin position="1"/>
        <end position="27"/>
    </location>
</feature>
<dbReference type="STRING" id="796943.HMPREF9625_00936"/>
<gene>
    <name evidence="2" type="ORF">HMPREF9625_00936</name>
</gene>
<dbReference type="RefSeq" id="WP_009534792.1">
    <property type="nucleotide sequence ID" value="NZ_KE148312.1"/>
</dbReference>
<keyword evidence="3" id="KW-1185">Reference proteome</keyword>
<protein>
    <recommendedName>
        <fullName evidence="4">Late competence development protein ComFB</fullName>
    </recommendedName>
</protein>
<feature type="compositionally biased region" description="Polar residues" evidence="1">
    <location>
        <begin position="1"/>
        <end position="23"/>
    </location>
</feature>
<dbReference type="HOGENOM" id="CLU_084178_0_0_9"/>
<sequence length="322" mass="35962">MDNKLVRSNKTSHVMNLLTSTPGGSAEGLKNLEENLAKETAEAVQENTKAAEENSEISTVDLSSRLIHKAEEKFSKLRTDPSTANAESHPGENLSFDAGMLSDFHKAAEKTRQAAEHFDGAVSNFKTAVDSFDSLETEKMGLAEMKENEKKEEELALKPEVFSPSFNKRKVTVIDESSENDKITNEIQVNLEKNLLAEYNEPEPEFHIVNVMAEILKTKDVPGLMRQYGGCTCDKCIADVTALSLTRLPAKYVVLEKEKTSPMIGFYQSKFRSDIFVAMLRATLDVKEHPHHDTERGKDTTKFDEGERKSLGTNAFNLLRDV</sequence>
<reference evidence="2" key="1">
    <citation type="submission" date="2011-08" db="EMBL/GenBank/DDBJ databases">
        <authorList>
            <consortium name="The Broad Institute Genome Sequencing Platform"/>
            <person name="Earl A."/>
            <person name="Ward D."/>
            <person name="Feldgarden M."/>
            <person name="Gevers D."/>
            <person name="Sizova M."/>
            <person name="Hazen A."/>
            <person name="Epstein S."/>
            <person name="Young S.K."/>
            <person name="Zeng Q."/>
            <person name="Gargeya S."/>
            <person name="Fitzgerald M."/>
            <person name="Haas B."/>
            <person name="Abouelleil A."/>
            <person name="Alvarado L."/>
            <person name="Arachchi H.M."/>
            <person name="Berlin A."/>
            <person name="Brown A."/>
            <person name="Chapman S.B."/>
            <person name="Chen Z."/>
            <person name="Dunbar C."/>
            <person name="Freedman E."/>
            <person name="Gearin G."/>
            <person name="Gellesch M."/>
            <person name="Goldberg J."/>
            <person name="Griggs A."/>
            <person name="Gujja S."/>
            <person name="Heiman D."/>
            <person name="Howarth C."/>
            <person name="Larson L."/>
            <person name="Lui A."/>
            <person name="MacDonald P.J.P."/>
            <person name="Montmayeur A."/>
            <person name="Murphy C."/>
            <person name="Neiman D."/>
            <person name="Pearson M."/>
            <person name="Priest M."/>
            <person name="Roberts A."/>
            <person name="Saif S."/>
            <person name="Shea T."/>
            <person name="Shenoy N."/>
            <person name="Sisk P."/>
            <person name="Stolte C."/>
            <person name="Sykes S."/>
            <person name="Wortman J."/>
            <person name="Nusbaum C."/>
            <person name="Birren B."/>
        </authorList>
    </citation>
    <scope>NUCLEOTIDE SEQUENCE</scope>
    <source>
        <strain evidence="2">ACB1</strain>
    </source>
</reference>
<dbReference type="PATRIC" id="fig|796943.3.peg.1353"/>
<dbReference type="AlphaFoldDB" id="G9WNK3"/>
<evidence type="ECO:0000313" key="2">
    <source>
        <dbReference type="EMBL" id="EHL10740.1"/>
    </source>
</evidence>
<evidence type="ECO:0008006" key="4">
    <source>
        <dbReference type="Google" id="ProtNLM"/>
    </source>
</evidence>
<comment type="caution">
    <text evidence="2">The sequence shown here is derived from an EMBL/GenBank/DDBJ whole genome shotgun (WGS) entry which is preliminary data.</text>
</comment>
<dbReference type="Proteomes" id="UP000018461">
    <property type="component" value="Unassembled WGS sequence"/>
</dbReference>
<dbReference type="Pfam" id="PF10719">
    <property type="entry name" value="ComFB"/>
    <property type="match status" value="1"/>
</dbReference>
<evidence type="ECO:0000256" key="1">
    <source>
        <dbReference type="SAM" id="MobiDB-lite"/>
    </source>
</evidence>
<dbReference type="EMBL" id="AFZC02000003">
    <property type="protein sequence ID" value="EHL10740.1"/>
    <property type="molecule type" value="Genomic_DNA"/>
</dbReference>
<reference evidence="2" key="2">
    <citation type="submission" date="2013-03" db="EMBL/GenBank/DDBJ databases">
        <title>The Genome Sequence of Oribacterium sp. ACB1.</title>
        <authorList>
            <consortium name="The Broad Institute Genomics Platform"/>
            <consortium name="The Broad Institute Genome Sequencing Center for Infectious Disease"/>
            <person name="Earl A."/>
            <person name="Ward D."/>
            <person name="Feldgarden M."/>
            <person name="Gevers D."/>
            <person name="Sizova M."/>
            <person name="Hazen A."/>
            <person name="Epstein S."/>
            <person name="Walker B."/>
            <person name="Young S."/>
            <person name="Zeng Q."/>
            <person name="Gargeya S."/>
            <person name="Fitzgerald M."/>
            <person name="Haas B."/>
            <person name="Abouelleil A."/>
            <person name="Allen A.W."/>
            <person name="Alvarado L."/>
            <person name="Arachchi H.M."/>
            <person name="Berlin A.M."/>
            <person name="Chapman S.B."/>
            <person name="Gainer-Dewar J."/>
            <person name="Goldberg J."/>
            <person name="Griggs A."/>
            <person name="Gujja S."/>
            <person name="Hansen M."/>
            <person name="Howarth C."/>
            <person name="Imamovic A."/>
            <person name="Ireland A."/>
            <person name="Larimer J."/>
            <person name="McCowan C."/>
            <person name="Murphy C."/>
            <person name="Pearson M."/>
            <person name="Poon T.W."/>
            <person name="Priest M."/>
            <person name="Roberts A."/>
            <person name="Saif S."/>
            <person name="Shea T."/>
            <person name="Sisk P."/>
            <person name="Sykes S."/>
            <person name="Wortman J."/>
            <person name="Nusbaum C."/>
            <person name="Birren B."/>
        </authorList>
    </citation>
    <scope>NUCLEOTIDE SEQUENCE [LARGE SCALE GENOMIC DNA]</scope>
    <source>
        <strain evidence="2">ACB1</strain>
    </source>
</reference>